<dbReference type="GO" id="GO:0050660">
    <property type="term" value="F:flavin adenine dinucleotide binding"/>
    <property type="evidence" value="ECO:0007669"/>
    <property type="project" value="TreeGrafter"/>
</dbReference>
<feature type="domain" description="Thiamine pyrophosphate enzyme N-terminal TPP-binding" evidence="6">
    <location>
        <begin position="1"/>
        <end position="116"/>
    </location>
</feature>
<comment type="caution">
    <text evidence="7">The sequence shown here is derived from an EMBL/GenBank/DDBJ whole genome shotgun (WGS) entry which is preliminary data.</text>
</comment>
<dbReference type="InterPro" id="IPR029035">
    <property type="entry name" value="DHS-like_NAD/FAD-binding_dom"/>
</dbReference>
<accession>A0A8J6NA46</accession>
<dbReference type="AlphaFoldDB" id="A0A8J6NA46"/>
<evidence type="ECO:0000313" key="8">
    <source>
        <dbReference type="Proteomes" id="UP000614424"/>
    </source>
</evidence>
<dbReference type="PANTHER" id="PTHR18968">
    <property type="entry name" value="THIAMINE PYROPHOSPHATE ENZYMES"/>
    <property type="match status" value="1"/>
</dbReference>
<dbReference type="Pfam" id="PF02775">
    <property type="entry name" value="TPP_enzyme_C"/>
    <property type="match status" value="1"/>
</dbReference>
<dbReference type="GO" id="GO:0000287">
    <property type="term" value="F:magnesium ion binding"/>
    <property type="evidence" value="ECO:0007669"/>
    <property type="project" value="InterPro"/>
</dbReference>
<dbReference type="SUPFAM" id="SSF52467">
    <property type="entry name" value="DHS-like NAD/FAD-binding domain"/>
    <property type="match status" value="1"/>
</dbReference>
<feature type="domain" description="Thiamine pyrophosphate enzyme central" evidence="4">
    <location>
        <begin position="186"/>
        <end position="324"/>
    </location>
</feature>
<evidence type="ECO:0000313" key="7">
    <source>
        <dbReference type="EMBL" id="MBC8316515.1"/>
    </source>
</evidence>
<reference evidence="7 8" key="1">
    <citation type="submission" date="2020-08" db="EMBL/GenBank/DDBJ databases">
        <title>Bridging the membrane lipid divide: bacteria of the FCB group superphylum have the potential to synthesize archaeal ether lipids.</title>
        <authorList>
            <person name="Villanueva L."/>
            <person name="Von Meijenfeldt F.A.B."/>
            <person name="Westbye A.B."/>
            <person name="Yadav S."/>
            <person name="Hopmans E.C."/>
            <person name="Dutilh B.E."/>
            <person name="Sinninghe Damste J.S."/>
        </authorList>
    </citation>
    <scope>NUCLEOTIDE SEQUENCE [LARGE SCALE GENOMIC DNA]</scope>
    <source>
        <strain evidence="7">NIOZ-UU47</strain>
    </source>
</reference>
<dbReference type="Proteomes" id="UP000614424">
    <property type="component" value="Unassembled WGS sequence"/>
</dbReference>
<dbReference type="PANTHER" id="PTHR18968:SF129">
    <property type="entry name" value="ACETOLACTATE SYNTHASE"/>
    <property type="match status" value="1"/>
</dbReference>
<gene>
    <name evidence="7" type="ORF">H8E41_01320</name>
</gene>
<evidence type="ECO:0000259" key="5">
    <source>
        <dbReference type="Pfam" id="PF02775"/>
    </source>
</evidence>
<dbReference type="PROSITE" id="PS00187">
    <property type="entry name" value="TPP_ENZYMES"/>
    <property type="match status" value="1"/>
</dbReference>
<sequence>MNAAELFVKCLENEGVEYIFGVPGEENAHFIMALENSPIKFILCRHEQGAAFMADTFGRLTGMAGVCLGTLGPGATNLVTGVADANMDRSPLIAITGQADSRRQHKESHQNMDAVRMFRPITKWAQPILHSMNIPEVVRKAFKLAMTEKPGACHIELADDIAAYDVENEPVPVVSPRRPVPDDTIINQAMTLIRQAKRPIILAGNGAIRTRASQQLRRFCDATGIGVISTFMGKGSVSRHAPYCLFTVGLQANDHGWVALNEADLIITLGYDLVEYHPRLWNQCGCGEKQSKIIHIDFLPAETDDHYRIDVEIVGDLAHALWMLNERIAAEGIPSFDLSNQARQRENLLADFAEHKDDDTEGFIRPQKALWDIREAMGPDDILLSDVGAHKMWVARYYHCDEPNTCLITNGFCSMGFALPGAIGAKLVYPDRRVLAVCGDGGFLMNVQELETARRIGANIVIVIWEDNEYGLIKWKQDSQFGTHTDLRFNNPDFVKLAESFDCLGIKVDNARDLKPALEQAFNFERPALVVIPIDYRENLKLSQKLGNIQCPI</sequence>
<feature type="domain" description="Thiamine pyrophosphate enzyme TPP-binding" evidence="5">
    <location>
        <begin position="386"/>
        <end position="532"/>
    </location>
</feature>
<dbReference type="InterPro" id="IPR000399">
    <property type="entry name" value="TPP-bd_CS"/>
</dbReference>
<dbReference type="Pfam" id="PF02776">
    <property type="entry name" value="TPP_enzyme_N"/>
    <property type="match status" value="1"/>
</dbReference>
<evidence type="ECO:0000259" key="4">
    <source>
        <dbReference type="Pfam" id="PF00205"/>
    </source>
</evidence>
<evidence type="ECO:0000259" key="6">
    <source>
        <dbReference type="Pfam" id="PF02776"/>
    </source>
</evidence>
<dbReference type="InterPro" id="IPR012001">
    <property type="entry name" value="Thiamin_PyroP_enz_TPP-bd_dom"/>
</dbReference>
<protein>
    <submittedName>
        <fullName evidence="7">Acetolactate synthase large subunit</fullName>
    </submittedName>
</protein>
<dbReference type="InterPro" id="IPR011766">
    <property type="entry name" value="TPP_enzyme_TPP-bd"/>
</dbReference>
<dbReference type="Gene3D" id="3.40.50.1220">
    <property type="entry name" value="TPP-binding domain"/>
    <property type="match status" value="1"/>
</dbReference>
<dbReference type="GO" id="GO:0009099">
    <property type="term" value="P:L-valine biosynthetic process"/>
    <property type="evidence" value="ECO:0007669"/>
    <property type="project" value="TreeGrafter"/>
</dbReference>
<dbReference type="Pfam" id="PF00205">
    <property type="entry name" value="TPP_enzyme_M"/>
    <property type="match status" value="1"/>
</dbReference>
<dbReference type="EMBL" id="JACNJZ010000039">
    <property type="protein sequence ID" value="MBC8316515.1"/>
    <property type="molecule type" value="Genomic_DNA"/>
</dbReference>
<dbReference type="GO" id="GO:0009097">
    <property type="term" value="P:isoleucine biosynthetic process"/>
    <property type="evidence" value="ECO:0007669"/>
    <property type="project" value="TreeGrafter"/>
</dbReference>
<dbReference type="NCBIfam" id="NF006378">
    <property type="entry name" value="PRK08617.1"/>
    <property type="match status" value="1"/>
</dbReference>
<evidence type="ECO:0000256" key="2">
    <source>
        <dbReference type="ARBA" id="ARBA00023052"/>
    </source>
</evidence>
<keyword evidence="2 3" id="KW-0786">Thiamine pyrophosphate</keyword>
<dbReference type="SUPFAM" id="SSF52518">
    <property type="entry name" value="Thiamin diphosphate-binding fold (THDP-binding)"/>
    <property type="match status" value="2"/>
</dbReference>
<evidence type="ECO:0000256" key="3">
    <source>
        <dbReference type="RuleBase" id="RU362132"/>
    </source>
</evidence>
<name>A0A8J6NA46_9BACT</name>
<dbReference type="InterPro" id="IPR029061">
    <property type="entry name" value="THDP-binding"/>
</dbReference>
<dbReference type="InterPro" id="IPR012000">
    <property type="entry name" value="Thiamin_PyroP_enz_cen_dom"/>
</dbReference>
<evidence type="ECO:0000256" key="1">
    <source>
        <dbReference type="ARBA" id="ARBA00007812"/>
    </source>
</evidence>
<dbReference type="CDD" id="cd07035">
    <property type="entry name" value="TPP_PYR_POX_like"/>
    <property type="match status" value="1"/>
</dbReference>
<proteinExistence type="inferred from homology"/>
<dbReference type="GO" id="GO:0030976">
    <property type="term" value="F:thiamine pyrophosphate binding"/>
    <property type="evidence" value="ECO:0007669"/>
    <property type="project" value="InterPro"/>
</dbReference>
<dbReference type="NCBIfam" id="NF006187">
    <property type="entry name" value="PRK08322.1"/>
    <property type="match status" value="1"/>
</dbReference>
<dbReference type="GO" id="GO:0003984">
    <property type="term" value="F:acetolactate synthase activity"/>
    <property type="evidence" value="ECO:0007669"/>
    <property type="project" value="TreeGrafter"/>
</dbReference>
<dbReference type="FunFam" id="3.40.50.970:FF:000007">
    <property type="entry name" value="Acetolactate synthase"/>
    <property type="match status" value="1"/>
</dbReference>
<dbReference type="GO" id="GO:0005948">
    <property type="term" value="C:acetolactate synthase complex"/>
    <property type="evidence" value="ECO:0007669"/>
    <property type="project" value="TreeGrafter"/>
</dbReference>
<dbReference type="Gene3D" id="3.40.50.970">
    <property type="match status" value="2"/>
</dbReference>
<organism evidence="7 8">
    <name type="scientific">Candidatus Desulfobia pelagia</name>
    <dbReference type="NCBI Taxonomy" id="2841692"/>
    <lineage>
        <taxon>Bacteria</taxon>
        <taxon>Pseudomonadati</taxon>
        <taxon>Thermodesulfobacteriota</taxon>
        <taxon>Desulfobulbia</taxon>
        <taxon>Desulfobulbales</taxon>
        <taxon>Desulfobulbaceae</taxon>
        <taxon>Candidatus Desulfobia</taxon>
    </lineage>
</organism>
<dbReference type="InterPro" id="IPR045229">
    <property type="entry name" value="TPP_enz"/>
</dbReference>
<comment type="similarity">
    <text evidence="1 3">Belongs to the TPP enzyme family.</text>
</comment>